<accession>A0A8T2QLQ9</accession>
<proteinExistence type="predicted"/>
<protein>
    <submittedName>
        <fullName evidence="2">Uncharacterized protein</fullName>
    </submittedName>
</protein>
<dbReference type="EMBL" id="CM035438">
    <property type="protein sequence ID" value="KAH7284879.1"/>
    <property type="molecule type" value="Genomic_DNA"/>
</dbReference>
<sequence>MRRERESERGTLLSMTLGRAVHRSSVRERER</sequence>
<comment type="caution">
    <text evidence="2">The sequence shown here is derived from an EMBL/GenBank/DDBJ whole genome shotgun (WGS) entry which is preliminary data.</text>
</comment>
<dbReference type="AlphaFoldDB" id="A0A8T2QLQ9"/>
<name>A0A8T2QLQ9_CERRI</name>
<gene>
    <name evidence="2" type="ORF">KP509_33G000600</name>
</gene>
<dbReference type="Proteomes" id="UP000825935">
    <property type="component" value="Chromosome 33"/>
</dbReference>
<keyword evidence="3" id="KW-1185">Reference proteome</keyword>
<evidence type="ECO:0000313" key="2">
    <source>
        <dbReference type="EMBL" id="KAH7284879.1"/>
    </source>
</evidence>
<evidence type="ECO:0000313" key="3">
    <source>
        <dbReference type="Proteomes" id="UP000825935"/>
    </source>
</evidence>
<organism evidence="2 3">
    <name type="scientific">Ceratopteris richardii</name>
    <name type="common">Triangle waterfern</name>
    <dbReference type="NCBI Taxonomy" id="49495"/>
    <lineage>
        <taxon>Eukaryota</taxon>
        <taxon>Viridiplantae</taxon>
        <taxon>Streptophyta</taxon>
        <taxon>Embryophyta</taxon>
        <taxon>Tracheophyta</taxon>
        <taxon>Polypodiopsida</taxon>
        <taxon>Polypodiidae</taxon>
        <taxon>Polypodiales</taxon>
        <taxon>Pteridineae</taxon>
        <taxon>Pteridaceae</taxon>
        <taxon>Parkerioideae</taxon>
        <taxon>Ceratopteris</taxon>
    </lineage>
</organism>
<evidence type="ECO:0000256" key="1">
    <source>
        <dbReference type="SAM" id="MobiDB-lite"/>
    </source>
</evidence>
<reference evidence="2" key="1">
    <citation type="submission" date="2021-08" db="EMBL/GenBank/DDBJ databases">
        <title>WGS assembly of Ceratopteris richardii.</title>
        <authorList>
            <person name="Marchant D.B."/>
            <person name="Chen G."/>
            <person name="Jenkins J."/>
            <person name="Shu S."/>
            <person name="Leebens-Mack J."/>
            <person name="Grimwood J."/>
            <person name="Schmutz J."/>
            <person name="Soltis P."/>
            <person name="Soltis D."/>
            <person name="Chen Z.-H."/>
        </authorList>
    </citation>
    <scope>NUCLEOTIDE SEQUENCE</scope>
    <source>
        <strain evidence="2">Whitten #5841</strain>
        <tissue evidence="2">Leaf</tissue>
    </source>
</reference>
<feature type="region of interest" description="Disordered" evidence="1">
    <location>
        <begin position="1"/>
        <end position="31"/>
    </location>
</feature>